<reference evidence="2" key="1">
    <citation type="journal article" date="2017" name="Nat. Ecol. Evol.">
        <title>Genome expansion and lineage-specific genetic innovations in the forest pathogenic fungi Armillaria.</title>
        <authorList>
            <person name="Sipos G."/>
            <person name="Prasanna A.N."/>
            <person name="Walter M.C."/>
            <person name="O'Connor E."/>
            <person name="Balint B."/>
            <person name="Krizsan K."/>
            <person name="Kiss B."/>
            <person name="Hess J."/>
            <person name="Varga T."/>
            <person name="Slot J."/>
            <person name="Riley R."/>
            <person name="Boka B."/>
            <person name="Rigling D."/>
            <person name="Barry K."/>
            <person name="Lee J."/>
            <person name="Mihaltcheva S."/>
            <person name="LaButti K."/>
            <person name="Lipzen A."/>
            <person name="Waldron R."/>
            <person name="Moloney N.M."/>
            <person name="Sperisen C."/>
            <person name="Kredics L."/>
            <person name="Vagvoelgyi C."/>
            <person name="Patrignani A."/>
            <person name="Fitzpatrick D."/>
            <person name="Nagy I."/>
            <person name="Doyle S."/>
            <person name="Anderson J.B."/>
            <person name="Grigoriev I.V."/>
            <person name="Gueldener U."/>
            <person name="Muensterkoetter M."/>
            <person name="Nagy L.G."/>
        </authorList>
    </citation>
    <scope>NUCLEOTIDE SEQUENCE [LARGE SCALE GENOMIC DNA]</scope>
    <source>
        <strain evidence="2">C18/9</strain>
    </source>
</reference>
<protein>
    <submittedName>
        <fullName evidence="1">Uncharacterized protein</fullName>
    </submittedName>
</protein>
<evidence type="ECO:0000313" key="1">
    <source>
        <dbReference type="EMBL" id="SJL10852.1"/>
    </source>
</evidence>
<sequence>MYLALSVAIIITLLEDPTRNPGLCAANRKPQATSIDY</sequence>
<dbReference type="EMBL" id="FUEG01000013">
    <property type="protein sequence ID" value="SJL10852.1"/>
    <property type="molecule type" value="Genomic_DNA"/>
</dbReference>
<name>A0A284RPY9_ARMOS</name>
<dbReference type="AlphaFoldDB" id="A0A284RPY9"/>
<keyword evidence="2" id="KW-1185">Reference proteome</keyword>
<accession>A0A284RPY9</accession>
<organism evidence="1 2">
    <name type="scientific">Armillaria ostoyae</name>
    <name type="common">Armillaria root rot fungus</name>
    <dbReference type="NCBI Taxonomy" id="47428"/>
    <lineage>
        <taxon>Eukaryota</taxon>
        <taxon>Fungi</taxon>
        <taxon>Dikarya</taxon>
        <taxon>Basidiomycota</taxon>
        <taxon>Agaricomycotina</taxon>
        <taxon>Agaricomycetes</taxon>
        <taxon>Agaricomycetidae</taxon>
        <taxon>Agaricales</taxon>
        <taxon>Marasmiineae</taxon>
        <taxon>Physalacriaceae</taxon>
        <taxon>Armillaria</taxon>
    </lineage>
</organism>
<evidence type="ECO:0000313" key="2">
    <source>
        <dbReference type="Proteomes" id="UP000219338"/>
    </source>
</evidence>
<gene>
    <name evidence="1" type="ORF">ARMOST_14246</name>
</gene>
<dbReference type="Proteomes" id="UP000219338">
    <property type="component" value="Unassembled WGS sequence"/>
</dbReference>
<proteinExistence type="predicted"/>